<dbReference type="PANTHER" id="PTHR43248">
    <property type="entry name" value="2-SUCCINYL-6-HYDROXY-2,4-CYCLOHEXADIENE-1-CARBOXYLATE SYNTHASE"/>
    <property type="match status" value="1"/>
</dbReference>
<evidence type="ECO:0000313" key="6">
    <source>
        <dbReference type="EMBL" id="KOS53210.1"/>
    </source>
</evidence>
<dbReference type="Gene3D" id="3.40.50.1820">
    <property type="entry name" value="alpha/beta hydrolase"/>
    <property type="match status" value="1"/>
</dbReference>
<dbReference type="SUPFAM" id="SSF53474">
    <property type="entry name" value="alpha/beta-Hydrolases"/>
    <property type="match status" value="1"/>
</dbReference>
<feature type="region of interest" description="Disordered" evidence="4">
    <location>
        <begin position="1"/>
        <end position="38"/>
    </location>
</feature>
<accession>A0A0M9WLA1</accession>
<dbReference type="Pfam" id="PF00561">
    <property type="entry name" value="Abhydrolase_1"/>
    <property type="match status" value="1"/>
</dbReference>
<evidence type="ECO:0000256" key="4">
    <source>
        <dbReference type="SAM" id="MobiDB-lite"/>
    </source>
</evidence>
<dbReference type="AlphaFoldDB" id="A0A0M9WLA1"/>
<feature type="domain" description="AB hydrolase-1" evidence="5">
    <location>
        <begin position="152"/>
        <end position="534"/>
    </location>
</feature>
<evidence type="ECO:0000256" key="3">
    <source>
        <dbReference type="ARBA" id="ARBA00022801"/>
    </source>
</evidence>
<gene>
    <name evidence="6" type="ORF">Z051_26825</name>
</gene>
<evidence type="ECO:0000313" key="7">
    <source>
        <dbReference type="Proteomes" id="UP000037712"/>
    </source>
</evidence>
<evidence type="ECO:0000259" key="5">
    <source>
        <dbReference type="Pfam" id="PF00561"/>
    </source>
</evidence>
<dbReference type="InterPro" id="IPR029058">
    <property type="entry name" value="AB_hydrolase_fold"/>
</dbReference>
<dbReference type="Proteomes" id="UP000037712">
    <property type="component" value="Unassembled WGS sequence"/>
</dbReference>
<dbReference type="PANTHER" id="PTHR43248:SF29">
    <property type="entry name" value="TRIPEPTIDYL AMINOPEPTIDASE"/>
    <property type="match status" value="1"/>
</dbReference>
<name>A0A0M9WLA1_RHORH</name>
<keyword evidence="3 6" id="KW-0378">Hydrolase</keyword>
<reference evidence="6 7" key="1">
    <citation type="journal article" date="2015" name="Genome Announc.">
        <title>Draft Genome Sequence of Rhodococcus rhodochrous Strain KG-21, a Soil Isolate from Oil Fields of Krishna-Godavari Basin, India.</title>
        <authorList>
            <person name="Dawar C."/>
            <person name="Aggarwal R.K."/>
        </authorList>
    </citation>
    <scope>NUCLEOTIDE SEQUENCE [LARGE SCALE GENOMIC DNA]</scope>
    <source>
        <strain evidence="6 7">KG-21</strain>
    </source>
</reference>
<comment type="similarity">
    <text evidence="1">Belongs to the peptidase S33 family.</text>
</comment>
<protein>
    <submittedName>
        <fullName evidence="6">Hydrolase</fullName>
    </submittedName>
</protein>
<evidence type="ECO:0000256" key="1">
    <source>
        <dbReference type="ARBA" id="ARBA00010088"/>
    </source>
</evidence>
<reference evidence="7" key="2">
    <citation type="submission" date="2015-01" db="EMBL/GenBank/DDBJ databases">
        <title>Draft genome sequence of potential hydrocarbon metabolising strain of Rhodococcus rhodochrous.</title>
        <authorList>
            <person name="Aggarwal R.K."/>
            <person name="Dawar C."/>
        </authorList>
    </citation>
    <scope>NUCLEOTIDE SEQUENCE [LARGE SCALE GENOMIC DNA]</scope>
    <source>
        <strain evidence="7">KG-21</strain>
    </source>
</reference>
<sequence>MTVSVCHRRHPGSSGTGGAIGHTRRSAGPEPPHRPRDFPWHHRWVSSLPLRAASRAVAVTAVVLLAAGCSTTTETAPPRTAPLGAPAGLEQFYGQPVQWESCRDYDTDAGPLPRGVQCARITVPLDYDDPGGQTITVAISRSPASGERIGSLLVNPGGPGASGLGLATVADGTELTDRFDVIGFDPRGIGASEPVVRCRTDAEADADRAFDDGDMSAEGLARTEQRHRDYADICAQRTGTDLLAHVGTREVVRDMDVIRSVLGDEKLNYLGFSYGTRIGTLYAETFPDRVRTMVLDGALDPEQDPLDEVLLQAAGFQTAFDAFAADCARYDDCALGTDPAAAVEKFRALVDPLIAAPADTTDPRGLSHRDAITGVQQGLYTPRLWGSLRAGLAALTDGRGDTLLLLADLYEGRGDDGTYTNATDAFNAIRCVDDPPVTDPAVAAEADRLYRQAAPFLDDGRASGAAPRDLCAFWPVPPTGAPHTPDVPGLPTVLVVSTTGDPATPYQAGVDLARQLGGALVTFTGTQHTVVLDGESCVDDPVTSYFVTGQAPAADLRC</sequence>
<comment type="caution">
    <text evidence="6">The sequence shown here is derived from an EMBL/GenBank/DDBJ whole genome shotgun (WGS) entry which is preliminary data.</text>
</comment>
<dbReference type="EMBL" id="AZYO01000145">
    <property type="protein sequence ID" value="KOS53210.1"/>
    <property type="molecule type" value="Genomic_DNA"/>
</dbReference>
<feature type="compositionally biased region" description="Basic residues" evidence="4">
    <location>
        <begin position="1"/>
        <end position="11"/>
    </location>
</feature>
<evidence type="ECO:0000256" key="2">
    <source>
        <dbReference type="ARBA" id="ARBA00022729"/>
    </source>
</evidence>
<dbReference type="InterPro" id="IPR051601">
    <property type="entry name" value="Serine_prot/Carboxylest_S33"/>
</dbReference>
<dbReference type="GO" id="GO:0016787">
    <property type="term" value="F:hydrolase activity"/>
    <property type="evidence" value="ECO:0007669"/>
    <property type="project" value="UniProtKB-KW"/>
</dbReference>
<proteinExistence type="inferred from homology"/>
<dbReference type="InterPro" id="IPR000073">
    <property type="entry name" value="AB_hydrolase_1"/>
</dbReference>
<keyword evidence="2" id="KW-0732">Signal</keyword>
<organism evidence="6 7">
    <name type="scientific">Rhodococcus rhodochrous KG-21</name>
    <dbReference type="NCBI Taxonomy" id="1441923"/>
    <lineage>
        <taxon>Bacteria</taxon>
        <taxon>Bacillati</taxon>
        <taxon>Actinomycetota</taxon>
        <taxon>Actinomycetes</taxon>
        <taxon>Mycobacteriales</taxon>
        <taxon>Nocardiaceae</taxon>
        <taxon>Rhodococcus</taxon>
    </lineage>
</organism>
<dbReference type="PATRIC" id="fig|1441923.3.peg.5848"/>